<keyword evidence="3" id="KW-1185">Reference proteome</keyword>
<organism evidence="2 3">
    <name type="scientific">Herbihabitans rhizosphaerae</name>
    <dbReference type="NCBI Taxonomy" id="1872711"/>
    <lineage>
        <taxon>Bacteria</taxon>
        <taxon>Bacillati</taxon>
        <taxon>Actinomycetota</taxon>
        <taxon>Actinomycetes</taxon>
        <taxon>Pseudonocardiales</taxon>
        <taxon>Pseudonocardiaceae</taxon>
        <taxon>Herbihabitans</taxon>
    </lineage>
</organism>
<dbReference type="OrthoDB" id="5196985at2"/>
<name>A0A4Q7KJX8_9PSEU</name>
<dbReference type="RefSeq" id="WP_130346419.1">
    <property type="nucleotide sequence ID" value="NZ_SGWQ01000008.1"/>
</dbReference>
<evidence type="ECO:0000313" key="3">
    <source>
        <dbReference type="Proteomes" id="UP000294257"/>
    </source>
</evidence>
<feature type="transmembrane region" description="Helical" evidence="1">
    <location>
        <begin position="51"/>
        <end position="70"/>
    </location>
</feature>
<keyword evidence="1" id="KW-0472">Membrane</keyword>
<gene>
    <name evidence="2" type="ORF">EV193_108294</name>
</gene>
<reference evidence="2 3" key="1">
    <citation type="submission" date="2019-02" db="EMBL/GenBank/DDBJ databases">
        <title>Genomic Encyclopedia of Type Strains, Phase IV (KMG-IV): sequencing the most valuable type-strain genomes for metagenomic binning, comparative biology and taxonomic classification.</title>
        <authorList>
            <person name="Goeker M."/>
        </authorList>
    </citation>
    <scope>NUCLEOTIDE SEQUENCE [LARGE SCALE GENOMIC DNA]</scope>
    <source>
        <strain evidence="2 3">DSM 101727</strain>
    </source>
</reference>
<dbReference type="EMBL" id="SGWQ01000008">
    <property type="protein sequence ID" value="RZS34944.1"/>
    <property type="molecule type" value="Genomic_DNA"/>
</dbReference>
<protein>
    <submittedName>
        <fullName evidence="2">Uncharacterized protein</fullName>
    </submittedName>
</protein>
<evidence type="ECO:0000313" key="2">
    <source>
        <dbReference type="EMBL" id="RZS34944.1"/>
    </source>
</evidence>
<keyword evidence="1" id="KW-1133">Transmembrane helix</keyword>
<dbReference type="AlphaFoldDB" id="A0A4Q7KJX8"/>
<evidence type="ECO:0000256" key="1">
    <source>
        <dbReference type="SAM" id="Phobius"/>
    </source>
</evidence>
<keyword evidence="1" id="KW-0812">Transmembrane</keyword>
<comment type="caution">
    <text evidence="2">The sequence shown here is derived from an EMBL/GenBank/DDBJ whole genome shotgun (WGS) entry which is preliminary data.</text>
</comment>
<proteinExistence type="predicted"/>
<dbReference type="Proteomes" id="UP000294257">
    <property type="component" value="Unassembled WGS sequence"/>
</dbReference>
<feature type="transmembrane region" description="Helical" evidence="1">
    <location>
        <begin position="17"/>
        <end position="39"/>
    </location>
</feature>
<sequence length="95" mass="9848">MSTSTGGRHTSAFDVRLIIALLLGVYGAVLTIMGAGFTSDDDLAKADNVNINLWAGIAMLVAAVLFVAWAKIRPLVIPAAETTEEPAAGDTTETS</sequence>
<accession>A0A4Q7KJX8</accession>